<keyword evidence="2" id="KW-1185">Reference proteome</keyword>
<reference evidence="1 2" key="1">
    <citation type="submission" date="2014-04" db="EMBL/GenBank/DDBJ databases">
        <authorList>
            <consortium name="DOE Joint Genome Institute"/>
            <person name="Kuo A."/>
            <person name="Kohler A."/>
            <person name="Jargeat P."/>
            <person name="Nagy L.G."/>
            <person name="Floudas D."/>
            <person name="Copeland A."/>
            <person name="Barry K.W."/>
            <person name="Cichocki N."/>
            <person name="Veneault-Fourrey C."/>
            <person name="LaButti K."/>
            <person name="Lindquist E.A."/>
            <person name="Lipzen A."/>
            <person name="Lundell T."/>
            <person name="Morin E."/>
            <person name="Murat C."/>
            <person name="Sun H."/>
            <person name="Tunlid A."/>
            <person name="Henrissat B."/>
            <person name="Grigoriev I.V."/>
            <person name="Hibbett D.S."/>
            <person name="Martin F."/>
            <person name="Nordberg H.P."/>
            <person name="Cantor M.N."/>
            <person name="Hua S.X."/>
        </authorList>
    </citation>
    <scope>NUCLEOTIDE SEQUENCE [LARGE SCALE GENOMIC DNA]</scope>
    <source>
        <strain evidence="1 2">Ve08.2h10</strain>
    </source>
</reference>
<dbReference type="EMBL" id="KN824954">
    <property type="protein sequence ID" value="KIK97071.1"/>
    <property type="molecule type" value="Genomic_DNA"/>
</dbReference>
<dbReference type="HOGENOM" id="CLU_2776667_0_0_1"/>
<gene>
    <name evidence="1" type="ORF">PAXRUDRAFT_256837</name>
</gene>
<sequence>MELSSRAPVTKAATTTCLRVQRKWGQLSGVTLPQSYQQTSAFVHVKIHQQSQVLSMTIHWSVRLSANQQ</sequence>
<organism evidence="1 2">
    <name type="scientific">Paxillus rubicundulus Ve08.2h10</name>
    <dbReference type="NCBI Taxonomy" id="930991"/>
    <lineage>
        <taxon>Eukaryota</taxon>
        <taxon>Fungi</taxon>
        <taxon>Dikarya</taxon>
        <taxon>Basidiomycota</taxon>
        <taxon>Agaricomycotina</taxon>
        <taxon>Agaricomycetes</taxon>
        <taxon>Agaricomycetidae</taxon>
        <taxon>Boletales</taxon>
        <taxon>Paxilineae</taxon>
        <taxon>Paxillaceae</taxon>
        <taxon>Paxillus</taxon>
    </lineage>
</organism>
<dbReference type="InParanoid" id="A0A0D0E0R1"/>
<accession>A0A0D0E0R1</accession>
<proteinExistence type="predicted"/>
<evidence type="ECO:0000313" key="2">
    <source>
        <dbReference type="Proteomes" id="UP000054538"/>
    </source>
</evidence>
<protein>
    <submittedName>
        <fullName evidence="1">Uncharacterized protein</fullName>
    </submittedName>
</protein>
<dbReference type="Proteomes" id="UP000054538">
    <property type="component" value="Unassembled WGS sequence"/>
</dbReference>
<reference evidence="2" key="2">
    <citation type="submission" date="2015-01" db="EMBL/GenBank/DDBJ databases">
        <title>Evolutionary Origins and Diversification of the Mycorrhizal Mutualists.</title>
        <authorList>
            <consortium name="DOE Joint Genome Institute"/>
            <consortium name="Mycorrhizal Genomics Consortium"/>
            <person name="Kohler A."/>
            <person name="Kuo A."/>
            <person name="Nagy L.G."/>
            <person name="Floudas D."/>
            <person name="Copeland A."/>
            <person name="Barry K.W."/>
            <person name="Cichocki N."/>
            <person name="Veneault-Fourrey C."/>
            <person name="LaButti K."/>
            <person name="Lindquist E.A."/>
            <person name="Lipzen A."/>
            <person name="Lundell T."/>
            <person name="Morin E."/>
            <person name="Murat C."/>
            <person name="Riley R."/>
            <person name="Ohm R."/>
            <person name="Sun H."/>
            <person name="Tunlid A."/>
            <person name="Henrissat B."/>
            <person name="Grigoriev I.V."/>
            <person name="Hibbett D.S."/>
            <person name="Martin F."/>
        </authorList>
    </citation>
    <scope>NUCLEOTIDE SEQUENCE [LARGE SCALE GENOMIC DNA]</scope>
    <source>
        <strain evidence="2">Ve08.2h10</strain>
    </source>
</reference>
<name>A0A0D0E0R1_9AGAM</name>
<evidence type="ECO:0000313" key="1">
    <source>
        <dbReference type="EMBL" id="KIK97071.1"/>
    </source>
</evidence>
<dbReference type="AlphaFoldDB" id="A0A0D0E0R1"/>